<comment type="similarity">
    <text evidence="1">Belongs to the TRAFAC class TrmE-Era-EngA-EngB-Septin-like GTPase superfamily. AIG1/Toc34/Toc159-like paraseptin GTPase family. IAN subfamily.</text>
</comment>
<evidence type="ECO:0000256" key="1">
    <source>
        <dbReference type="ARBA" id="ARBA00008535"/>
    </source>
</evidence>
<dbReference type="InterPro" id="IPR027417">
    <property type="entry name" value="P-loop_NTPase"/>
</dbReference>
<name>A0A7J5ZRW8_AMEME</name>
<dbReference type="Gene3D" id="3.40.50.300">
    <property type="entry name" value="P-loop containing nucleotide triphosphate hydrolases"/>
    <property type="match status" value="1"/>
</dbReference>
<keyword evidence="2" id="KW-0547">Nucleotide-binding</keyword>
<evidence type="ECO:0000259" key="4">
    <source>
        <dbReference type="PROSITE" id="PS51720"/>
    </source>
</evidence>
<dbReference type="AlphaFoldDB" id="A0A7J5ZRW8"/>
<dbReference type="Proteomes" id="UP000593565">
    <property type="component" value="Unassembled WGS sequence"/>
</dbReference>
<gene>
    <name evidence="5" type="ORF">AMELA_G00256250</name>
</gene>
<accession>A0A7J5ZRW8</accession>
<dbReference type="Pfam" id="PF04548">
    <property type="entry name" value="AIG1"/>
    <property type="match status" value="1"/>
</dbReference>
<feature type="domain" description="AIG1-type G" evidence="4">
    <location>
        <begin position="14"/>
        <end position="210"/>
    </location>
</feature>
<dbReference type="GO" id="GO:0005525">
    <property type="term" value="F:GTP binding"/>
    <property type="evidence" value="ECO:0007669"/>
    <property type="project" value="UniProtKB-KW"/>
</dbReference>
<dbReference type="PANTHER" id="PTHR10903">
    <property type="entry name" value="GTPASE, IMAP FAMILY MEMBER-RELATED"/>
    <property type="match status" value="1"/>
</dbReference>
<comment type="caution">
    <text evidence="5">The sequence shown here is derived from an EMBL/GenBank/DDBJ whole genome shotgun (WGS) entry which is preliminary data.</text>
</comment>
<dbReference type="InterPro" id="IPR006703">
    <property type="entry name" value="G_AIG1"/>
</dbReference>
<dbReference type="PROSITE" id="PS51720">
    <property type="entry name" value="G_AIG1"/>
    <property type="match status" value="1"/>
</dbReference>
<dbReference type="EMBL" id="JAAGNN010000024">
    <property type="protein sequence ID" value="KAF4073206.1"/>
    <property type="molecule type" value="Genomic_DNA"/>
</dbReference>
<dbReference type="PANTHER" id="PTHR10903:SF107">
    <property type="entry name" value="GTPASE IMAP FAMILY MEMBER 4-LIKE-RELATED"/>
    <property type="match status" value="1"/>
</dbReference>
<dbReference type="FunFam" id="3.40.50.300:FF:001809">
    <property type="entry name" value="Si:ch1073-365p7.2"/>
    <property type="match status" value="1"/>
</dbReference>
<protein>
    <recommendedName>
        <fullName evidence="4">AIG1-type G domain-containing protein</fullName>
    </recommendedName>
</protein>
<sequence length="327" mass="36934">MGWSKIKSDDAHHLSELRLVLLGCRTAGKSSSGNTILGSDEFDLRGSAQCVKRQGEVAGRKITVVEVPGWQSDKNVTQVLKQEIVLSVSMCPPGPHAVLLVMRLDFKSSESEKDALRGCMKLLTERVWRHSIILFTVGDGIRDQTIEQYIESKGKALQWLVEQCGNRYHVFNNNSRNDNTQVTELLEKIEKMVAGKGGGHLEIDTKILQEVKERKTLEEARSKAKRMKVSNPRSRKHRFPFRVGGVFNPVLNDFTAVHEGLIRSRPTSQKHDSLKKTGLIKNRSEENRIRFLPAGQIVRKSTDLVFKLEGQGKRDVQDSVLGRPFLW</sequence>
<reference evidence="5 6" key="1">
    <citation type="submission" date="2020-02" db="EMBL/GenBank/DDBJ databases">
        <title>A chromosome-scale genome assembly of the black bullhead catfish (Ameiurus melas).</title>
        <authorList>
            <person name="Wen M."/>
            <person name="Zham M."/>
            <person name="Cabau C."/>
            <person name="Klopp C."/>
            <person name="Donnadieu C."/>
            <person name="Roques C."/>
            <person name="Bouchez O."/>
            <person name="Lampietro C."/>
            <person name="Jouanno E."/>
            <person name="Herpin A."/>
            <person name="Louis A."/>
            <person name="Berthelot C."/>
            <person name="Parey E."/>
            <person name="Roest-Crollius H."/>
            <person name="Braasch I."/>
            <person name="Postlethwait J."/>
            <person name="Robinson-Rechavi M."/>
            <person name="Echchiki A."/>
            <person name="Begum T."/>
            <person name="Montfort J."/>
            <person name="Schartl M."/>
            <person name="Bobe J."/>
            <person name="Guiguen Y."/>
        </authorList>
    </citation>
    <scope>NUCLEOTIDE SEQUENCE [LARGE SCALE GENOMIC DNA]</scope>
    <source>
        <strain evidence="5">M_S1</strain>
        <tissue evidence="5">Blood</tissue>
    </source>
</reference>
<evidence type="ECO:0000256" key="3">
    <source>
        <dbReference type="ARBA" id="ARBA00023134"/>
    </source>
</evidence>
<dbReference type="SUPFAM" id="SSF52540">
    <property type="entry name" value="P-loop containing nucleoside triphosphate hydrolases"/>
    <property type="match status" value="1"/>
</dbReference>
<keyword evidence="6" id="KW-1185">Reference proteome</keyword>
<organism evidence="5 6">
    <name type="scientific">Ameiurus melas</name>
    <name type="common">Black bullhead</name>
    <name type="synonym">Silurus melas</name>
    <dbReference type="NCBI Taxonomy" id="219545"/>
    <lineage>
        <taxon>Eukaryota</taxon>
        <taxon>Metazoa</taxon>
        <taxon>Chordata</taxon>
        <taxon>Craniata</taxon>
        <taxon>Vertebrata</taxon>
        <taxon>Euteleostomi</taxon>
        <taxon>Actinopterygii</taxon>
        <taxon>Neopterygii</taxon>
        <taxon>Teleostei</taxon>
        <taxon>Ostariophysi</taxon>
        <taxon>Siluriformes</taxon>
        <taxon>Ictaluridae</taxon>
        <taxon>Ameiurus</taxon>
    </lineage>
</organism>
<evidence type="ECO:0000256" key="2">
    <source>
        <dbReference type="ARBA" id="ARBA00022741"/>
    </source>
</evidence>
<proteinExistence type="inferred from homology"/>
<evidence type="ECO:0000313" key="6">
    <source>
        <dbReference type="Proteomes" id="UP000593565"/>
    </source>
</evidence>
<dbReference type="InterPro" id="IPR045058">
    <property type="entry name" value="GIMA/IAN/Toc"/>
</dbReference>
<keyword evidence="3" id="KW-0342">GTP-binding</keyword>
<evidence type="ECO:0000313" key="5">
    <source>
        <dbReference type="EMBL" id="KAF4073206.1"/>
    </source>
</evidence>